<evidence type="ECO:0000313" key="5">
    <source>
        <dbReference type="EMBL" id="TCS87782.1"/>
    </source>
</evidence>
<gene>
    <name evidence="5" type="ORF">EDD80_104130</name>
</gene>
<reference evidence="5 6" key="1">
    <citation type="submission" date="2019-03" db="EMBL/GenBank/DDBJ databases">
        <title>Genomic Encyclopedia of Type Strains, Phase IV (KMG-IV): sequencing the most valuable type-strain genomes for metagenomic binning, comparative biology and taxonomic classification.</title>
        <authorList>
            <person name="Goeker M."/>
        </authorList>
    </citation>
    <scope>NUCLEOTIDE SEQUENCE [LARGE SCALE GENOMIC DNA]</scope>
    <source>
        <strain evidence="5 6">DSM 21100</strain>
    </source>
</reference>
<comment type="caution">
    <text evidence="5">The sequence shown here is derived from an EMBL/GenBank/DDBJ whole genome shotgun (WGS) entry which is preliminary data.</text>
</comment>
<keyword evidence="6" id="KW-1185">Reference proteome</keyword>
<dbReference type="InterPro" id="IPR049492">
    <property type="entry name" value="BD-FAE-like_dom"/>
</dbReference>
<proteinExistence type="predicted"/>
<dbReference type="InterPro" id="IPR029058">
    <property type="entry name" value="AB_hydrolase_fold"/>
</dbReference>
<evidence type="ECO:0000256" key="2">
    <source>
        <dbReference type="SAM" id="MobiDB-lite"/>
    </source>
</evidence>
<accession>A0A4R3KRW8</accession>
<feature type="domain" description="BD-FAE-like" evidence="4">
    <location>
        <begin position="209"/>
        <end position="400"/>
    </location>
</feature>
<keyword evidence="1" id="KW-0378">Hydrolase</keyword>
<feature type="transmembrane region" description="Helical" evidence="3">
    <location>
        <begin position="27"/>
        <end position="48"/>
    </location>
</feature>
<evidence type="ECO:0000259" key="4">
    <source>
        <dbReference type="Pfam" id="PF20434"/>
    </source>
</evidence>
<dbReference type="GO" id="GO:0016787">
    <property type="term" value="F:hydrolase activity"/>
    <property type="evidence" value="ECO:0007669"/>
    <property type="project" value="UniProtKB-KW"/>
</dbReference>
<feature type="region of interest" description="Disordered" evidence="2">
    <location>
        <begin position="109"/>
        <end position="132"/>
    </location>
</feature>
<dbReference type="InterPro" id="IPR050300">
    <property type="entry name" value="GDXG_lipolytic_enzyme"/>
</dbReference>
<keyword evidence="3" id="KW-1133">Transmembrane helix</keyword>
<evidence type="ECO:0000256" key="3">
    <source>
        <dbReference type="SAM" id="Phobius"/>
    </source>
</evidence>
<dbReference type="RefSeq" id="WP_207910259.1">
    <property type="nucleotide sequence ID" value="NZ_CP042432.1"/>
</dbReference>
<organism evidence="5 6">
    <name type="scientific">Anseongella ginsenosidimutans</name>
    <dbReference type="NCBI Taxonomy" id="496056"/>
    <lineage>
        <taxon>Bacteria</taxon>
        <taxon>Pseudomonadati</taxon>
        <taxon>Bacteroidota</taxon>
        <taxon>Sphingobacteriia</taxon>
        <taxon>Sphingobacteriales</taxon>
        <taxon>Sphingobacteriaceae</taxon>
        <taxon>Anseongella</taxon>
    </lineage>
</organism>
<keyword evidence="3" id="KW-0812">Transmembrane</keyword>
<evidence type="ECO:0000256" key="1">
    <source>
        <dbReference type="ARBA" id="ARBA00022801"/>
    </source>
</evidence>
<feature type="region of interest" description="Disordered" evidence="2">
    <location>
        <begin position="140"/>
        <end position="159"/>
    </location>
</feature>
<dbReference type="EMBL" id="SMAD01000004">
    <property type="protein sequence ID" value="TCS87782.1"/>
    <property type="molecule type" value="Genomic_DNA"/>
</dbReference>
<dbReference type="PANTHER" id="PTHR48081">
    <property type="entry name" value="AB HYDROLASE SUPERFAMILY PROTEIN C4A8.06C"/>
    <property type="match status" value="1"/>
</dbReference>
<evidence type="ECO:0000313" key="6">
    <source>
        <dbReference type="Proteomes" id="UP000295807"/>
    </source>
</evidence>
<dbReference type="AlphaFoldDB" id="A0A4R3KRW8"/>
<dbReference type="Gene3D" id="3.40.50.1820">
    <property type="entry name" value="alpha/beta hydrolase"/>
    <property type="match status" value="1"/>
</dbReference>
<dbReference type="Pfam" id="PF20434">
    <property type="entry name" value="BD-FAE"/>
    <property type="match status" value="1"/>
</dbReference>
<protein>
    <submittedName>
        <fullName evidence="5">Acetyl esterase/lipase</fullName>
    </submittedName>
</protein>
<dbReference type="Proteomes" id="UP000295807">
    <property type="component" value="Unassembled WGS sequence"/>
</dbReference>
<feature type="transmembrane region" description="Helical" evidence="3">
    <location>
        <begin position="55"/>
        <end position="75"/>
    </location>
</feature>
<sequence>MIWIAVSLFIVSLLAVCKPPFYQAWLLSVAVAGLPWLFALISLAVLLAGCFHGQAVLGITEMAILLFSAAAFILYCVPIVRAFSTAGDLEKGVREAFAEQPVLPGKAFGAPDTGAGTSSPGNAPDPGMALKQQLGQPAQSVRALKQQPGRKEKPVQAQKQRRLFKAFRFWRMFAGPLSKKVRFQTMCYYDSRGDASHESNPGCYLELDFYPSQAGGLSPCIIVIHGGSWSSGHSRQLPELNSRLAGSGYHVAAINYRLAPQYQSPLAVEDVQNAMAFLRKHAGELKIAPDRFVLLGRSAGGQIALQAAYALCDPGIRGVVAYYAPADMVWGYSAPASRLIMDSCKVMEAYLGGSYSAVPENYHSASPLEALAENAPPTLLLHGKNDVLVAYEHSVRLALALRAAGTRHYLLSLPGGTHGFDYVLDGPEGQLATYAVRYFLKVILAPQ</sequence>
<name>A0A4R3KRW8_9SPHI</name>
<dbReference type="SUPFAM" id="SSF53474">
    <property type="entry name" value="alpha/beta-Hydrolases"/>
    <property type="match status" value="1"/>
</dbReference>
<keyword evidence="3" id="KW-0472">Membrane</keyword>